<feature type="transmembrane region" description="Helical" evidence="8">
    <location>
        <begin position="102"/>
        <end position="120"/>
    </location>
</feature>
<organism evidence="10 11">
    <name type="scientific">Sinosporangium album</name>
    <dbReference type="NCBI Taxonomy" id="504805"/>
    <lineage>
        <taxon>Bacteria</taxon>
        <taxon>Bacillati</taxon>
        <taxon>Actinomycetota</taxon>
        <taxon>Actinomycetes</taxon>
        <taxon>Streptosporangiales</taxon>
        <taxon>Streptosporangiaceae</taxon>
        <taxon>Sinosporangium</taxon>
    </lineage>
</organism>
<dbReference type="InterPro" id="IPR011701">
    <property type="entry name" value="MFS"/>
</dbReference>
<feature type="transmembrane region" description="Helical" evidence="8">
    <location>
        <begin position="304"/>
        <end position="326"/>
    </location>
</feature>
<evidence type="ECO:0000313" key="11">
    <source>
        <dbReference type="Proteomes" id="UP000198923"/>
    </source>
</evidence>
<dbReference type="Pfam" id="PF07690">
    <property type="entry name" value="MFS_1"/>
    <property type="match status" value="1"/>
</dbReference>
<comment type="subcellular location">
    <subcellularLocation>
        <location evidence="1">Cell membrane</location>
        <topology evidence="1">Multi-pass membrane protein</topology>
    </subcellularLocation>
</comment>
<evidence type="ECO:0000256" key="1">
    <source>
        <dbReference type="ARBA" id="ARBA00004651"/>
    </source>
</evidence>
<feature type="transmembrane region" description="Helical" evidence="8">
    <location>
        <begin position="126"/>
        <end position="147"/>
    </location>
</feature>
<dbReference type="GO" id="GO:0005886">
    <property type="term" value="C:plasma membrane"/>
    <property type="evidence" value="ECO:0007669"/>
    <property type="project" value="UniProtKB-SubCell"/>
</dbReference>
<evidence type="ECO:0000259" key="9">
    <source>
        <dbReference type="PROSITE" id="PS50850"/>
    </source>
</evidence>
<dbReference type="PANTHER" id="PTHR23502">
    <property type="entry name" value="MAJOR FACILITATOR SUPERFAMILY"/>
    <property type="match status" value="1"/>
</dbReference>
<dbReference type="Gene3D" id="1.20.1720.10">
    <property type="entry name" value="Multidrug resistance protein D"/>
    <property type="match status" value="1"/>
</dbReference>
<dbReference type="PROSITE" id="PS50850">
    <property type="entry name" value="MFS"/>
    <property type="match status" value="1"/>
</dbReference>
<dbReference type="CDD" id="cd17320">
    <property type="entry name" value="MFS_MdfA_MDR_like"/>
    <property type="match status" value="1"/>
</dbReference>
<evidence type="ECO:0000256" key="3">
    <source>
        <dbReference type="ARBA" id="ARBA00022448"/>
    </source>
</evidence>
<feature type="transmembrane region" description="Helical" evidence="8">
    <location>
        <begin position="70"/>
        <end position="90"/>
    </location>
</feature>
<evidence type="ECO:0000256" key="2">
    <source>
        <dbReference type="ARBA" id="ARBA00006236"/>
    </source>
</evidence>
<feature type="transmembrane region" description="Helical" evidence="8">
    <location>
        <begin position="369"/>
        <end position="389"/>
    </location>
</feature>
<feature type="transmembrane region" description="Helical" evidence="8">
    <location>
        <begin position="395"/>
        <end position="415"/>
    </location>
</feature>
<feature type="domain" description="Major facilitator superfamily (MFS) profile" evidence="9">
    <location>
        <begin position="32"/>
        <end position="417"/>
    </location>
</feature>
<dbReference type="GO" id="GO:0042910">
    <property type="term" value="F:xenobiotic transmembrane transporter activity"/>
    <property type="evidence" value="ECO:0007669"/>
    <property type="project" value="InterPro"/>
</dbReference>
<feature type="transmembrane region" description="Helical" evidence="8">
    <location>
        <begin position="238"/>
        <end position="257"/>
    </location>
</feature>
<dbReference type="InterPro" id="IPR020846">
    <property type="entry name" value="MFS_dom"/>
</dbReference>
<keyword evidence="4" id="KW-1003">Cell membrane</keyword>
<dbReference type="SUPFAM" id="SSF103473">
    <property type="entry name" value="MFS general substrate transporter"/>
    <property type="match status" value="1"/>
</dbReference>
<dbReference type="InterPro" id="IPR004812">
    <property type="entry name" value="Efflux_drug-R_Bcr/CmlA"/>
</dbReference>
<evidence type="ECO:0000313" key="10">
    <source>
        <dbReference type="EMBL" id="SDG72163.1"/>
    </source>
</evidence>
<name>A0A1G7WJQ0_9ACTN</name>
<dbReference type="PANTHER" id="PTHR23502:SF132">
    <property type="entry name" value="POLYAMINE TRANSPORTER 2-RELATED"/>
    <property type="match status" value="1"/>
</dbReference>
<dbReference type="FunFam" id="1.20.1720.10:FF:000005">
    <property type="entry name" value="Bcr/CflA family efflux transporter"/>
    <property type="match status" value="1"/>
</dbReference>
<dbReference type="Proteomes" id="UP000198923">
    <property type="component" value="Unassembled WGS sequence"/>
</dbReference>
<dbReference type="STRING" id="504805.SAMN05421505_10764"/>
<keyword evidence="11" id="KW-1185">Reference proteome</keyword>
<gene>
    <name evidence="10" type="ORF">SAMN05421505_10764</name>
</gene>
<keyword evidence="3" id="KW-0813">Transport</keyword>
<feature type="transmembrane region" description="Helical" evidence="8">
    <location>
        <begin position="277"/>
        <end position="297"/>
    </location>
</feature>
<evidence type="ECO:0000256" key="4">
    <source>
        <dbReference type="ARBA" id="ARBA00022475"/>
    </source>
</evidence>
<dbReference type="PRINTS" id="PR01035">
    <property type="entry name" value="TCRTETA"/>
</dbReference>
<evidence type="ECO:0000256" key="5">
    <source>
        <dbReference type="ARBA" id="ARBA00022692"/>
    </source>
</evidence>
<comment type="similarity">
    <text evidence="2">Belongs to the major facilitator superfamily. Bcr/CmlA family.</text>
</comment>
<feature type="transmembrane region" description="Helical" evidence="8">
    <location>
        <begin position="190"/>
        <end position="209"/>
    </location>
</feature>
<dbReference type="InterPro" id="IPR036259">
    <property type="entry name" value="MFS_trans_sf"/>
</dbReference>
<evidence type="ECO:0000256" key="7">
    <source>
        <dbReference type="ARBA" id="ARBA00023136"/>
    </source>
</evidence>
<protein>
    <submittedName>
        <fullName evidence="10">MFS transporter, DHA1 family, bicyclomycin/chloramphenicol resistance protein</fullName>
    </submittedName>
</protein>
<dbReference type="InterPro" id="IPR001958">
    <property type="entry name" value="Tet-R_TetA/multi-R_MdtG-like"/>
</dbReference>
<keyword evidence="6 8" id="KW-1133">Transmembrane helix</keyword>
<evidence type="ECO:0000256" key="8">
    <source>
        <dbReference type="SAM" id="Phobius"/>
    </source>
</evidence>
<dbReference type="AlphaFoldDB" id="A0A1G7WJQ0"/>
<feature type="transmembrane region" description="Helical" evidence="8">
    <location>
        <begin position="332"/>
        <end position="357"/>
    </location>
</feature>
<evidence type="ECO:0000256" key="6">
    <source>
        <dbReference type="ARBA" id="ARBA00022989"/>
    </source>
</evidence>
<sequence>MLGWPGDSEGLHHMTTAAAELNPTLNPVRRRRVVLLTVLGALTAIGPLSIDMYLPALPAIARDLGTGTTQVQLTLTACLIGIALGQIVAGPLSDVRGRRGPLMIAVAGYAVASALCVLAPSVYALIALRLVQGFTGGAAIVIVRAIVRDLYDGTAIARILATLMLVSGLAPILAPLGGAELLRITSWHGVFLTLSAAGFLLLVLVVATVKETRPRGERRGGGMRATASTFGRLLRDRYFMGSALAGGLGFASMFTYISGSPFVLQGIYGVSPQSYSLIFALSALSLAVAAQISGRIAGRVRPRVLVVTGLTGMVAGTAVLLVAVLAGAALPVVVGGLMVTMAGLGLTLPGTTALALGGQPPQIAGSASALLGVMQFVLGAAAAPLASVAGEGSAVPMAAVMAVISVLALTVYLTLSRVPRAAESDAQS</sequence>
<reference evidence="10 11" key="1">
    <citation type="submission" date="2016-10" db="EMBL/GenBank/DDBJ databases">
        <authorList>
            <person name="de Groot N.N."/>
        </authorList>
    </citation>
    <scope>NUCLEOTIDE SEQUENCE [LARGE SCALE GENOMIC DNA]</scope>
    <source>
        <strain evidence="10 11">CPCC 201354</strain>
    </source>
</reference>
<feature type="transmembrane region" description="Helical" evidence="8">
    <location>
        <begin position="33"/>
        <end position="50"/>
    </location>
</feature>
<keyword evidence="7 8" id="KW-0472">Membrane</keyword>
<proteinExistence type="inferred from homology"/>
<dbReference type="GO" id="GO:1990961">
    <property type="term" value="P:xenobiotic detoxification by transmembrane export across the plasma membrane"/>
    <property type="evidence" value="ECO:0007669"/>
    <property type="project" value="InterPro"/>
</dbReference>
<keyword evidence="5 8" id="KW-0812">Transmembrane</keyword>
<dbReference type="EMBL" id="FNCN01000007">
    <property type="protein sequence ID" value="SDG72163.1"/>
    <property type="molecule type" value="Genomic_DNA"/>
</dbReference>
<dbReference type="NCBIfam" id="TIGR00710">
    <property type="entry name" value="efflux_Bcr_CflA"/>
    <property type="match status" value="1"/>
</dbReference>
<accession>A0A1G7WJQ0</accession>
<feature type="transmembrane region" description="Helical" evidence="8">
    <location>
        <begin position="159"/>
        <end position="178"/>
    </location>
</feature>